<feature type="domain" description="Cadherin" evidence="8">
    <location>
        <begin position="308"/>
        <end position="416"/>
    </location>
</feature>
<dbReference type="GO" id="GO:0007156">
    <property type="term" value="P:homophilic cell adhesion via plasma membrane adhesion molecules"/>
    <property type="evidence" value="ECO:0007669"/>
    <property type="project" value="InterPro"/>
</dbReference>
<dbReference type="InterPro" id="IPR002126">
    <property type="entry name" value="Cadherin-like_dom"/>
</dbReference>
<evidence type="ECO:0000256" key="6">
    <source>
        <dbReference type="ARBA" id="ARBA00023136"/>
    </source>
</evidence>
<feature type="non-terminal residue" evidence="9">
    <location>
        <position position="559"/>
    </location>
</feature>
<reference evidence="9" key="1">
    <citation type="submission" date="2021-02" db="EMBL/GenBank/DDBJ databases">
        <authorList>
            <person name="Nowell W R."/>
        </authorList>
    </citation>
    <scope>NUCLEOTIDE SEQUENCE</scope>
</reference>
<gene>
    <name evidence="9" type="ORF">GPM918_LOCUS38995</name>
    <name evidence="10" type="ORF">SRO942_LOCUS39853</name>
</gene>
<dbReference type="EMBL" id="CAJOBC010092320">
    <property type="protein sequence ID" value="CAF4408368.1"/>
    <property type="molecule type" value="Genomic_DNA"/>
</dbReference>
<comment type="subcellular location">
    <subcellularLocation>
        <location evidence="1">Membrane</location>
    </subcellularLocation>
</comment>
<comment type="caution">
    <text evidence="9">The sequence shown here is derived from an EMBL/GenBank/DDBJ whole genome shotgun (WGS) entry which is preliminary data.</text>
</comment>
<evidence type="ECO:0000313" key="11">
    <source>
        <dbReference type="Proteomes" id="UP000663829"/>
    </source>
</evidence>
<dbReference type="OrthoDB" id="6252479at2759"/>
<dbReference type="PRINTS" id="PR00205">
    <property type="entry name" value="CADHERIN"/>
</dbReference>
<dbReference type="PANTHER" id="PTHR24026">
    <property type="entry name" value="FAT ATYPICAL CADHERIN-RELATED"/>
    <property type="match status" value="1"/>
</dbReference>
<protein>
    <recommendedName>
        <fullName evidence="8">Cadherin domain-containing protein</fullName>
    </recommendedName>
</protein>
<dbReference type="Proteomes" id="UP000681722">
    <property type="component" value="Unassembled WGS sequence"/>
</dbReference>
<dbReference type="CDD" id="cd11304">
    <property type="entry name" value="Cadherin_repeat"/>
    <property type="match status" value="5"/>
</dbReference>
<dbReference type="InterPro" id="IPR015919">
    <property type="entry name" value="Cadherin-like_sf"/>
</dbReference>
<evidence type="ECO:0000256" key="1">
    <source>
        <dbReference type="ARBA" id="ARBA00004370"/>
    </source>
</evidence>
<evidence type="ECO:0000256" key="2">
    <source>
        <dbReference type="ARBA" id="ARBA00022692"/>
    </source>
</evidence>
<evidence type="ECO:0000256" key="7">
    <source>
        <dbReference type="PROSITE-ProRule" id="PRU00043"/>
    </source>
</evidence>
<dbReference type="GO" id="GO:0016020">
    <property type="term" value="C:membrane"/>
    <property type="evidence" value="ECO:0007669"/>
    <property type="project" value="UniProtKB-SubCell"/>
</dbReference>
<dbReference type="Gene3D" id="2.60.40.60">
    <property type="entry name" value="Cadherins"/>
    <property type="match status" value="4"/>
</dbReference>
<dbReference type="PROSITE" id="PS50268">
    <property type="entry name" value="CADHERIN_2"/>
    <property type="match status" value="4"/>
</dbReference>
<keyword evidence="11" id="KW-1185">Reference proteome</keyword>
<accession>A0A815WRA5</accession>
<dbReference type="Proteomes" id="UP000663829">
    <property type="component" value="Unassembled WGS sequence"/>
</dbReference>
<keyword evidence="4 7" id="KW-0106">Calcium</keyword>
<keyword evidence="3" id="KW-0677">Repeat</keyword>
<dbReference type="Pfam" id="PF00028">
    <property type="entry name" value="Cadherin"/>
    <property type="match status" value="2"/>
</dbReference>
<dbReference type="SUPFAM" id="SSF49313">
    <property type="entry name" value="Cadherin-like"/>
    <property type="match status" value="5"/>
</dbReference>
<organism evidence="9 11">
    <name type="scientific">Didymodactylos carnosus</name>
    <dbReference type="NCBI Taxonomy" id="1234261"/>
    <lineage>
        <taxon>Eukaryota</taxon>
        <taxon>Metazoa</taxon>
        <taxon>Spiralia</taxon>
        <taxon>Gnathifera</taxon>
        <taxon>Rotifera</taxon>
        <taxon>Eurotatoria</taxon>
        <taxon>Bdelloidea</taxon>
        <taxon>Philodinida</taxon>
        <taxon>Philodinidae</taxon>
        <taxon>Didymodactylos</taxon>
    </lineage>
</organism>
<dbReference type="FunFam" id="2.60.40.60:FF:000020">
    <property type="entry name" value="Dachsous cadherin-related 1b"/>
    <property type="match status" value="1"/>
</dbReference>
<dbReference type="EMBL" id="CAJNOQ010026653">
    <property type="protein sequence ID" value="CAF1547515.1"/>
    <property type="molecule type" value="Genomic_DNA"/>
</dbReference>
<evidence type="ECO:0000256" key="5">
    <source>
        <dbReference type="ARBA" id="ARBA00022989"/>
    </source>
</evidence>
<sequence length="559" mass="64363">TVINDIVLESDHKRRHWYYIVSGNDNGLFSINDNGQLFVTSQLNISLQTVYFDLTVLIHDGLQEYYCQTQIQIIKTRTWNNFVCPKNTFEWSINEEVPLDTVIGSIMPNLIEANNVSRNNHLNMKQINDLAMTLSGKDSYPFKIDQQTGVLSVIDRLDYETQATYLFNILLNPRNNEPLINLNCNLTLLLHLFNINDNIPQFQLDSLQLTVNENNRYPLYIGRVKASDADDKNDHHLNYYLLNNTNSDILVDKTTGSIILFKTYDRELISIEHFLIMVQDNNSNESLNSTGILTINVNDLNDQPPIFDKQMYEMNISETTKLDSVVLQVVASSRDPVSNGNITYSIINNNSNISYFKIDSNTGMIKLIKPLDYEHEKYISFIVEAIEENMSQNIQNTTQTIVHIYILDENDNYPHFFEHYDCELNENLLSQNICTINAFDQDNGNYLTYHLEDPNNNFNITLNGTIYNLKMFDYELDEIEQNVTVIVSDNGQPISHNSTFNITIHIKNLNDNSPQFEKKALTLIYFSYPSVNTTLYNFSGMCMSLAIGEGKNLLLLLIK</sequence>
<dbReference type="SMART" id="SM00112">
    <property type="entry name" value="CA"/>
    <property type="match status" value="4"/>
</dbReference>
<evidence type="ECO:0000313" key="9">
    <source>
        <dbReference type="EMBL" id="CAF1547515.1"/>
    </source>
</evidence>
<evidence type="ECO:0000256" key="4">
    <source>
        <dbReference type="ARBA" id="ARBA00022837"/>
    </source>
</evidence>
<feature type="domain" description="Cadherin" evidence="8">
    <location>
        <begin position="203"/>
        <end position="307"/>
    </location>
</feature>
<keyword evidence="5" id="KW-1133">Transmembrane helix</keyword>
<evidence type="ECO:0000259" key="8">
    <source>
        <dbReference type="PROSITE" id="PS50268"/>
    </source>
</evidence>
<name>A0A815WRA5_9BILA</name>
<keyword evidence="6" id="KW-0472">Membrane</keyword>
<dbReference type="PANTHER" id="PTHR24026:SF133">
    <property type="entry name" value="CADHERIN-RELATED FAMILY MEMBER 2"/>
    <property type="match status" value="1"/>
</dbReference>
<keyword evidence="2" id="KW-0812">Transmembrane</keyword>
<feature type="domain" description="Cadherin" evidence="8">
    <location>
        <begin position="85"/>
        <end position="202"/>
    </location>
</feature>
<dbReference type="AlphaFoldDB" id="A0A815WRA5"/>
<proteinExistence type="predicted"/>
<evidence type="ECO:0000256" key="3">
    <source>
        <dbReference type="ARBA" id="ARBA00022737"/>
    </source>
</evidence>
<evidence type="ECO:0000313" key="10">
    <source>
        <dbReference type="EMBL" id="CAF4408368.1"/>
    </source>
</evidence>
<dbReference type="GO" id="GO:0005509">
    <property type="term" value="F:calcium ion binding"/>
    <property type="evidence" value="ECO:0007669"/>
    <property type="project" value="UniProtKB-UniRule"/>
</dbReference>
<feature type="domain" description="Cadherin" evidence="8">
    <location>
        <begin position="433"/>
        <end position="516"/>
    </location>
</feature>